<accession>A0AAD9N0H9</accession>
<dbReference type="PANTHER" id="PTHR13555">
    <property type="entry name" value="C2H2 ZINC FINGER CGI-62-RELATED"/>
    <property type="match status" value="1"/>
</dbReference>
<evidence type="ECO:0000256" key="2">
    <source>
        <dbReference type="ARBA" id="ARBA00022737"/>
    </source>
</evidence>
<keyword evidence="4" id="KW-0862">Zinc</keyword>
<feature type="domain" description="C2HC/C3H-type" evidence="7">
    <location>
        <begin position="78"/>
        <end position="107"/>
    </location>
</feature>
<gene>
    <name evidence="8" type="ORF">LSH36_401g00063</name>
</gene>
<dbReference type="AlphaFoldDB" id="A0AAD9N0H9"/>
<feature type="domain" description="C2HC/C3H-type" evidence="7">
    <location>
        <begin position="283"/>
        <end position="312"/>
    </location>
</feature>
<evidence type="ECO:0000256" key="5">
    <source>
        <dbReference type="PROSITE-ProRule" id="PRU01371"/>
    </source>
</evidence>
<evidence type="ECO:0000313" key="9">
    <source>
        <dbReference type="Proteomes" id="UP001208570"/>
    </source>
</evidence>
<feature type="domain" description="C2HC/C3H-type" evidence="7">
    <location>
        <begin position="209"/>
        <end position="238"/>
    </location>
</feature>
<feature type="compositionally biased region" description="Polar residues" evidence="6">
    <location>
        <begin position="145"/>
        <end position="163"/>
    </location>
</feature>
<sequence length="605" mass="67612">MTRPGTVVCYICGREFGSKSITIHEPQCLKKWNNENNQLPKELRRPAPQKPDLLPTIGGEGSDRDRWNEAAWQSAQANLVRCENCGRTFNPDRLQVHQKSCRPDKPLKPLNKSTAERPRTVTLDKPSILTRNNIDIGINPVPRSNRVTRSDSLTSRSGSRTPQSPRPMTPGSQRPGSKHQQNRASLKSNPFGTPYGPPPKSRGGHRRPQFVVCYICGREFTNASLPIHEPQCLDKWKIENSKLPREHRRPPPKKPEVQHIKGSGSYDINASINEAARQAANANLVPCRNCGRTFNPDRIGIHERVCMKTGRPKSSVDSPKAKTGNRFGDHAARPSPTESKLSRPRTGPVVKQQKAPKLVFCYICGRQFSDASLPIHEPQCLKKWEIENNKLPKELRKPKPTKPEPISGAQSMTREEMQAAQWQAAQANLVPCPKCGRTFNPDRIVVHERVCNPRVSRPRPNANSGSDASPTDNSRQPKQHQVEKKPQPANTGPSVPAGKPPAVYCYICGRQFGTKSITIHEPQCLKKWRVENEKLPPETRRPEPVKPEIRALPGKGGGYNMDAVNEAAWKAAQSNLAPCPNCGRTFLPDRLLVHQRSCRPKPVQQ</sequence>
<reference evidence="8" key="1">
    <citation type="journal article" date="2023" name="Mol. Biol. Evol.">
        <title>Third-Generation Sequencing Reveals the Adaptive Role of the Epigenome in Three Deep-Sea Polychaetes.</title>
        <authorList>
            <person name="Perez M."/>
            <person name="Aroh O."/>
            <person name="Sun Y."/>
            <person name="Lan Y."/>
            <person name="Juniper S.K."/>
            <person name="Young C.R."/>
            <person name="Angers B."/>
            <person name="Qian P.Y."/>
        </authorList>
    </citation>
    <scope>NUCLEOTIDE SEQUENCE</scope>
    <source>
        <strain evidence="8">P08H-3</strain>
    </source>
</reference>
<evidence type="ECO:0000259" key="7">
    <source>
        <dbReference type="PROSITE" id="PS52027"/>
    </source>
</evidence>
<comment type="caution">
    <text evidence="8">The sequence shown here is derived from an EMBL/GenBank/DDBJ whole genome shotgun (WGS) entry which is preliminary data.</text>
</comment>
<dbReference type="InterPro" id="IPR026319">
    <property type="entry name" value="ZC2HC1A/B-like"/>
</dbReference>
<feature type="region of interest" description="Disordered" evidence="6">
    <location>
        <begin position="450"/>
        <end position="496"/>
    </location>
</feature>
<dbReference type="Pfam" id="PF13913">
    <property type="entry name" value="zf-C2HC_2"/>
    <property type="match status" value="8"/>
</dbReference>
<dbReference type="InterPro" id="IPR049899">
    <property type="entry name" value="Znf_C2HC_C3H"/>
</dbReference>
<keyword evidence="2" id="KW-0677">Repeat</keyword>
<feature type="region of interest" description="Disordered" evidence="6">
    <location>
        <begin position="310"/>
        <end position="349"/>
    </location>
</feature>
<evidence type="ECO:0000256" key="3">
    <source>
        <dbReference type="ARBA" id="ARBA00022771"/>
    </source>
</evidence>
<proteinExistence type="predicted"/>
<dbReference type="Proteomes" id="UP001208570">
    <property type="component" value="Unassembled WGS sequence"/>
</dbReference>
<feature type="domain" description="C2HC/C3H-type" evidence="7">
    <location>
        <begin position="357"/>
        <end position="386"/>
    </location>
</feature>
<feature type="compositionally biased region" description="Polar residues" evidence="6">
    <location>
        <begin position="182"/>
        <end position="191"/>
    </location>
</feature>
<keyword evidence="3 5" id="KW-0863">Zinc-finger</keyword>
<evidence type="ECO:0000256" key="1">
    <source>
        <dbReference type="ARBA" id="ARBA00022723"/>
    </source>
</evidence>
<dbReference type="Gene3D" id="3.30.160.60">
    <property type="entry name" value="Classic Zinc Finger"/>
    <property type="match status" value="8"/>
</dbReference>
<evidence type="ECO:0000313" key="8">
    <source>
        <dbReference type="EMBL" id="KAK2150536.1"/>
    </source>
</evidence>
<feature type="region of interest" description="Disordered" evidence="6">
    <location>
        <begin position="96"/>
        <end position="206"/>
    </location>
</feature>
<keyword evidence="1" id="KW-0479">Metal-binding</keyword>
<feature type="domain" description="C2HC/C3H-type" evidence="7">
    <location>
        <begin position="501"/>
        <end position="530"/>
    </location>
</feature>
<feature type="domain" description="C2HC/C3H-type" evidence="7">
    <location>
        <begin position="5"/>
        <end position="34"/>
    </location>
</feature>
<protein>
    <recommendedName>
        <fullName evidence="7">C2HC/C3H-type domain-containing protein</fullName>
    </recommendedName>
</protein>
<feature type="domain" description="C2HC/C3H-type" evidence="7">
    <location>
        <begin position="575"/>
        <end position="604"/>
    </location>
</feature>
<keyword evidence="9" id="KW-1185">Reference proteome</keyword>
<evidence type="ECO:0000256" key="6">
    <source>
        <dbReference type="SAM" id="MobiDB-lite"/>
    </source>
</evidence>
<name>A0AAD9N0H9_9ANNE</name>
<dbReference type="PROSITE" id="PS52027">
    <property type="entry name" value="ZF_C2HC_C3H"/>
    <property type="match status" value="8"/>
</dbReference>
<dbReference type="EMBL" id="JAODUP010000401">
    <property type="protein sequence ID" value="KAK2150536.1"/>
    <property type="molecule type" value="Genomic_DNA"/>
</dbReference>
<organism evidence="8 9">
    <name type="scientific">Paralvinella palmiformis</name>
    <dbReference type="NCBI Taxonomy" id="53620"/>
    <lineage>
        <taxon>Eukaryota</taxon>
        <taxon>Metazoa</taxon>
        <taxon>Spiralia</taxon>
        <taxon>Lophotrochozoa</taxon>
        <taxon>Annelida</taxon>
        <taxon>Polychaeta</taxon>
        <taxon>Sedentaria</taxon>
        <taxon>Canalipalpata</taxon>
        <taxon>Terebellida</taxon>
        <taxon>Terebelliformia</taxon>
        <taxon>Alvinellidae</taxon>
        <taxon>Paralvinella</taxon>
    </lineage>
</organism>
<dbReference type="GO" id="GO:0008270">
    <property type="term" value="F:zinc ion binding"/>
    <property type="evidence" value="ECO:0007669"/>
    <property type="project" value="UniProtKB-KW"/>
</dbReference>
<feature type="region of interest" description="Disordered" evidence="6">
    <location>
        <begin position="391"/>
        <end position="422"/>
    </location>
</feature>
<evidence type="ECO:0000256" key="4">
    <source>
        <dbReference type="ARBA" id="ARBA00022833"/>
    </source>
</evidence>
<feature type="domain" description="C2HC/C3H-type" evidence="7">
    <location>
        <begin position="428"/>
        <end position="457"/>
    </location>
</feature>
<feature type="compositionally biased region" description="Polar residues" evidence="6">
    <location>
        <begin position="461"/>
        <end position="476"/>
    </location>
</feature>
<dbReference type="PANTHER" id="PTHR13555:SF68">
    <property type="entry name" value="ZINC FINGER PROTEIN 474"/>
    <property type="match status" value="1"/>
</dbReference>